<comment type="caution">
    <text evidence="3">The sequence shown here is derived from an EMBL/GenBank/DDBJ whole genome shotgun (WGS) entry which is preliminary data.</text>
</comment>
<dbReference type="GO" id="GO:0005634">
    <property type="term" value="C:nucleus"/>
    <property type="evidence" value="ECO:0007669"/>
    <property type="project" value="TreeGrafter"/>
</dbReference>
<evidence type="ECO:0000313" key="3">
    <source>
        <dbReference type="EMBL" id="KAG9243708.1"/>
    </source>
</evidence>
<keyword evidence="4" id="KW-1185">Reference proteome</keyword>
<feature type="compositionally biased region" description="Polar residues" evidence="1">
    <location>
        <begin position="772"/>
        <end position="784"/>
    </location>
</feature>
<dbReference type="OrthoDB" id="9996895at2759"/>
<feature type="domain" description="ATPase AAA-type core" evidence="2">
    <location>
        <begin position="664"/>
        <end position="698"/>
    </location>
</feature>
<protein>
    <recommendedName>
        <fullName evidence="2">ATPase AAA-type core domain-containing protein</fullName>
    </recommendedName>
</protein>
<dbReference type="GO" id="GO:0003677">
    <property type="term" value="F:DNA binding"/>
    <property type="evidence" value="ECO:0007669"/>
    <property type="project" value="TreeGrafter"/>
</dbReference>
<feature type="region of interest" description="Disordered" evidence="1">
    <location>
        <begin position="330"/>
        <end position="373"/>
    </location>
</feature>
<feature type="region of interest" description="Disordered" evidence="1">
    <location>
        <begin position="592"/>
        <end position="618"/>
    </location>
</feature>
<reference evidence="3" key="1">
    <citation type="journal article" date="2021" name="IMA Fungus">
        <title>Genomic characterization of three marine fungi, including Emericellopsis atlantica sp. nov. with signatures of a generalist lifestyle and marine biomass degradation.</title>
        <authorList>
            <person name="Hagestad O.C."/>
            <person name="Hou L."/>
            <person name="Andersen J.H."/>
            <person name="Hansen E.H."/>
            <person name="Altermark B."/>
            <person name="Li C."/>
            <person name="Kuhnert E."/>
            <person name="Cox R.J."/>
            <person name="Crous P.W."/>
            <person name="Spatafora J.W."/>
            <person name="Lail K."/>
            <person name="Amirebrahimi M."/>
            <person name="Lipzen A."/>
            <person name="Pangilinan J."/>
            <person name="Andreopoulos W."/>
            <person name="Hayes R.D."/>
            <person name="Ng V."/>
            <person name="Grigoriev I.V."/>
            <person name="Jackson S.A."/>
            <person name="Sutton T.D.S."/>
            <person name="Dobson A.D.W."/>
            <person name="Rama T."/>
        </authorList>
    </citation>
    <scope>NUCLEOTIDE SEQUENCE</scope>
    <source>
        <strain evidence="3">TRa3180A</strain>
    </source>
</reference>
<dbReference type="InterPro" id="IPR027417">
    <property type="entry name" value="P-loop_NTPase"/>
</dbReference>
<feature type="region of interest" description="Disordered" evidence="1">
    <location>
        <begin position="105"/>
        <end position="129"/>
    </location>
</feature>
<dbReference type="EMBL" id="MU253957">
    <property type="protein sequence ID" value="KAG9243708.1"/>
    <property type="molecule type" value="Genomic_DNA"/>
</dbReference>
<dbReference type="InterPro" id="IPR003959">
    <property type="entry name" value="ATPase_AAA_core"/>
</dbReference>
<dbReference type="AlphaFoldDB" id="A0A9P7Z2H7"/>
<evidence type="ECO:0000256" key="1">
    <source>
        <dbReference type="SAM" id="MobiDB-lite"/>
    </source>
</evidence>
<gene>
    <name evidence="3" type="ORF">BJ878DRAFT_107931</name>
</gene>
<organism evidence="3 4">
    <name type="scientific">Calycina marina</name>
    <dbReference type="NCBI Taxonomy" id="1763456"/>
    <lineage>
        <taxon>Eukaryota</taxon>
        <taxon>Fungi</taxon>
        <taxon>Dikarya</taxon>
        <taxon>Ascomycota</taxon>
        <taxon>Pezizomycotina</taxon>
        <taxon>Leotiomycetes</taxon>
        <taxon>Helotiales</taxon>
        <taxon>Pezizellaceae</taxon>
        <taxon>Calycina</taxon>
    </lineage>
</organism>
<feature type="region of interest" description="Disordered" evidence="1">
    <location>
        <begin position="503"/>
        <end position="532"/>
    </location>
</feature>
<evidence type="ECO:0000313" key="4">
    <source>
        <dbReference type="Proteomes" id="UP000887226"/>
    </source>
</evidence>
<dbReference type="Gene3D" id="3.40.50.300">
    <property type="entry name" value="P-loop containing nucleotide triphosphate hydrolases"/>
    <property type="match status" value="1"/>
</dbReference>
<accession>A0A9P7Z2H7</accession>
<feature type="compositionally biased region" description="Polar residues" evidence="1">
    <location>
        <begin position="116"/>
        <end position="129"/>
    </location>
</feature>
<evidence type="ECO:0000259" key="2">
    <source>
        <dbReference type="Pfam" id="PF00004"/>
    </source>
</evidence>
<sequence length="1265" mass="139204">MAALMSKSLDSLNKALKPIHPLFARPAKQSSLTVNLQDATPHGDTVNEPVIMEAMLPKPKSGRPRRIAVENGTGYTAETDIRPLADLIQNSQTSSQSTAELLDVDLNHGRRKRQKTASPGSETFSFSGSLHTLHGKNAKLTDVEASSTTTVTNNLGGNGVPALVGTQSLGQHADDVHPNHSGTAPAKKPKKTLVFNAKSGTLGSPPHKVETTAKVITKSHAKQSLKRHKSMIVTIEYSNTVEDRFRMGEKIESILDGMRTATSFKQPALALTPPKTLKSTKVIHNGAAVTHSFFLPKLAVPATQHAIVDSPNVKHASVVVPATRTGTIKSKPISMPGVERPLSRVPSVERSESKDHNVRQGTPTKKVPTMPKNDAPKMFPGLGNFAKVPKAPYVFRSVWPCNGMVHVRGLDRHDVDTEISLINATKQNKKLKFQATEVRAEENLVGSLASKLSVAEVARSVQRIDLDEYPPVPSCLRAATRHFMGGPSIQKRISQELSVTLPTPNSFQASESEDDEIVDHQRKPTTPSPKVPSLYNSIAKSLSAFDESRYETQLWTQKYAPISADEVLHNVPEALLLREWLRTFTLTSSGITSGDDTAGKRAQVAKKEPPSKRKKKSKKLEDFVVLTDEDELAALQESTPASQGILRTIVSAGKDDSGKFANGVLISGPHGSGKTAAVYAVARELGFEVFEINSASRRSGKDILDRVGDVTRNHLVRPNSKIQPDPADADAQRLTDAVDSDLKNGRQGTMNSFFKTTTHPKIEKPPKPKLSLPQQSEPPKTNDQPKGIVPAKNCPKAQKQSLILFEEVDILYEEDKNFWNTVMAMIVKSKRPIIMTCSDESVVPTHTISLHAILRFTVPPTNIAADHMLLVAANEGHLIQQDAVKALYECRNGDLRGALTDLNLWCQFGVGDNRGAIDWICTRYPLGIDVDADGYKLRVISEGSYQTGMGWMCRDFLAGEASQLDAETEMLRETQQGWRLDAGDWHECVDLAGWAAKSALSVSCSDDNLAKLTMYTDFAEAMSADDFCFGTAFGPEYRRAMDSSIPRISSKAREDYPLGRQLLEVGTLEGYANDAIRVEMSLWTKSRSRHHFQVTQHTQRGYDIPTQLNPPSEASLHNLIRNRPSKTETAITRRDLSAAFDPISEPDTPAITSSLIMSSFDRPMNILVTDLAPYVRSIVSYDMRLQQDRRQMNNLISEGGKKDKRMRTTRAALSALEGSVRTSIRKDRYFGWELNPQYVLKTGLQSWLDAVVQSEVLGDDDQEMI</sequence>
<feature type="compositionally biased region" description="Basic and acidic residues" evidence="1">
    <location>
        <begin position="347"/>
        <end position="358"/>
    </location>
</feature>
<dbReference type="CDD" id="cd00009">
    <property type="entry name" value="AAA"/>
    <property type="match status" value="1"/>
</dbReference>
<dbReference type="SUPFAM" id="SSF52540">
    <property type="entry name" value="P-loop containing nucleoside triphosphate hydrolases"/>
    <property type="match status" value="1"/>
</dbReference>
<feature type="region of interest" description="Disordered" evidence="1">
    <location>
        <begin position="740"/>
        <end position="792"/>
    </location>
</feature>
<dbReference type="GO" id="GO:0016887">
    <property type="term" value="F:ATP hydrolysis activity"/>
    <property type="evidence" value="ECO:0007669"/>
    <property type="project" value="InterPro"/>
</dbReference>
<proteinExistence type="predicted"/>
<dbReference type="PANTHER" id="PTHR23389:SF21">
    <property type="entry name" value="ATPASE FAMILY AAA DOMAIN-CONTAINING PROTEIN 5"/>
    <property type="match status" value="1"/>
</dbReference>
<dbReference type="Proteomes" id="UP000887226">
    <property type="component" value="Unassembled WGS sequence"/>
</dbReference>
<dbReference type="Pfam" id="PF00004">
    <property type="entry name" value="AAA"/>
    <property type="match status" value="1"/>
</dbReference>
<name>A0A9P7Z2H7_9HELO</name>
<dbReference type="PANTHER" id="PTHR23389">
    <property type="entry name" value="CHROMOSOME TRANSMISSION FIDELITY FACTOR 18"/>
    <property type="match status" value="1"/>
</dbReference>
<dbReference type="GO" id="GO:0005524">
    <property type="term" value="F:ATP binding"/>
    <property type="evidence" value="ECO:0007669"/>
    <property type="project" value="InterPro"/>
</dbReference>